<name>A0A1V6SR47_9EURO</name>
<sequence length="95" mass="10360">MPGFSFPPNFTIPTPHDFISSCGKTGITTPEKAYSSLKGRVFEHYAYPGYGMFLVSRQTDDGMQPVGTVSLTRGIPPGPHYLAPDIGVCHVARRM</sequence>
<dbReference type="OrthoDB" id="630895at2759"/>
<keyword evidence="2" id="KW-1185">Reference proteome</keyword>
<protein>
    <submittedName>
        <fullName evidence="1">Uncharacterized protein</fullName>
    </submittedName>
</protein>
<evidence type="ECO:0000313" key="2">
    <source>
        <dbReference type="Proteomes" id="UP000191342"/>
    </source>
</evidence>
<gene>
    <name evidence="1" type="ORF">PENFLA_c027G06722</name>
</gene>
<dbReference type="EMBL" id="MLQL01000027">
    <property type="protein sequence ID" value="OQE16515.1"/>
    <property type="molecule type" value="Genomic_DNA"/>
</dbReference>
<accession>A0A1V6SR47</accession>
<organism evidence="1 2">
    <name type="scientific">Penicillium flavigenum</name>
    <dbReference type="NCBI Taxonomy" id="254877"/>
    <lineage>
        <taxon>Eukaryota</taxon>
        <taxon>Fungi</taxon>
        <taxon>Dikarya</taxon>
        <taxon>Ascomycota</taxon>
        <taxon>Pezizomycotina</taxon>
        <taxon>Eurotiomycetes</taxon>
        <taxon>Eurotiomycetidae</taxon>
        <taxon>Eurotiales</taxon>
        <taxon>Aspergillaceae</taxon>
        <taxon>Penicillium</taxon>
    </lineage>
</organism>
<reference evidence="2" key="1">
    <citation type="journal article" date="2017" name="Nat. Microbiol.">
        <title>Global analysis of biosynthetic gene clusters reveals vast potential of secondary metabolite production in Penicillium species.</title>
        <authorList>
            <person name="Nielsen J.C."/>
            <person name="Grijseels S."/>
            <person name="Prigent S."/>
            <person name="Ji B."/>
            <person name="Dainat J."/>
            <person name="Nielsen K.F."/>
            <person name="Frisvad J.C."/>
            <person name="Workman M."/>
            <person name="Nielsen J."/>
        </authorList>
    </citation>
    <scope>NUCLEOTIDE SEQUENCE [LARGE SCALE GENOMIC DNA]</scope>
    <source>
        <strain evidence="2">IBT 14082</strain>
    </source>
</reference>
<dbReference type="Proteomes" id="UP000191342">
    <property type="component" value="Unassembled WGS sequence"/>
</dbReference>
<dbReference type="AlphaFoldDB" id="A0A1V6SR47"/>
<comment type="caution">
    <text evidence="1">The sequence shown here is derived from an EMBL/GenBank/DDBJ whole genome shotgun (WGS) entry which is preliminary data.</text>
</comment>
<proteinExistence type="predicted"/>
<evidence type="ECO:0000313" key="1">
    <source>
        <dbReference type="EMBL" id="OQE16515.1"/>
    </source>
</evidence>